<evidence type="ECO:0000256" key="4">
    <source>
        <dbReference type="SAM" id="Phobius"/>
    </source>
</evidence>
<evidence type="ECO:0000259" key="5">
    <source>
        <dbReference type="Pfam" id="PF16076"/>
    </source>
</evidence>
<comment type="similarity">
    <text evidence="1">Belongs to the 1-acyl-sn-glycerol-3-phosphate acyltransferase family.</text>
</comment>
<reference evidence="6" key="1">
    <citation type="submission" date="2022-01" db="EMBL/GenBank/DDBJ databases">
        <title>Genome Sequence Resource for Two Populations of Ditylenchus destructor, the Migratory Endoparasitic Phytonematode.</title>
        <authorList>
            <person name="Zhang H."/>
            <person name="Lin R."/>
            <person name="Xie B."/>
        </authorList>
    </citation>
    <scope>NUCLEOTIDE SEQUENCE</scope>
    <source>
        <strain evidence="6">BazhouSP</strain>
    </source>
</reference>
<dbReference type="EMBL" id="JAKKPZ010000234">
    <property type="protein sequence ID" value="KAI1698118.1"/>
    <property type="molecule type" value="Genomic_DNA"/>
</dbReference>
<feature type="transmembrane region" description="Helical" evidence="4">
    <location>
        <begin position="144"/>
        <end position="164"/>
    </location>
</feature>
<dbReference type="AlphaFoldDB" id="A0AAD4QYL3"/>
<evidence type="ECO:0000313" key="7">
    <source>
        <dbReference type="Proteomes" id="UP001201812"/>
    </source>
</evidence>
<evidence type="ECO:0000256" key="3">
    <source>
        <dbReference type="ARBA" id="ARBA00023315"/>
    </source>
</evidence>
<dbReference type="PANTHER" id="PTHR10983">
    <property type="entry name" value="1-ACYLGLYCEROL-3-PHOSPHATE ACYLTRANSFERASE-RELATED"/>
    <property type="match status" value="1"/>
</dbReference>
<name>A0AAD4QYL3_9BILA</name>
<dbReference type="GO" id="GO:0016746">
    <property type="term" value="F:acyltransferase activity"/>
    <property type="evidence" value="ECO:0007669"/>
    <property type="project" value="UniProtKB-KW"/>
</dbReference>
<proteinExistence type="inferred from homology"/>
<dbReference type="InterPro" id="IPR032098">
    <property type="entry name" value="Acyltransf_C"/>
</dbReference>
<keyword evidence="4" id="KW-1133">Transmembrane helix</keyword>
<dbReference type="PANTHER" id="PTHR10983:SF14">
    <property type="entry name" value="1-ACYL-SN-GLYCEROL-3-PHOSPHATE ACYLTRANSFERASE ACL-12-RELATED"/>
    <property type="match status" value="1"/>
</dbReference>
<gene>
    <name evidence="6" type="ORF">DdX_18096</name>
</gene>
<evidence type="ECO:0000256" key="2">
    <source>
        <dbReference type="ARBA" id="ARBA00022679"/>
    </source>
</evidence>
<organism evidence="6 7">
    <name type="scientific">Ditylenchus destructor</name>
    <dbReference type="NCBI Taxonomy" id="166010"/>
    <lineage>
        <taxon>Eukaryota</taxon>
        <taxon>Metazoa</taxon>
        <taxon>Ecdysozoa</taxon>
        <taxon>Nematoda</taxon>
        <taxon>Chromadorea</taxon>
        <taxon>Rhabditida</taxon>
        <taxon>Tylenchina</taxon>
        <taxon>Tylenchomorpha</taxon>
        <taxon>Sphaerularioidea</taxon>
        <taxon>Anguinidae</taxon>
        <taxon>Anguininae</taxon>
        <taxon>Ditylenchus</taxon>
    </lineage>
</organism>
<keyword evidence="4" id="KW-0812">Transmembrane</keyword>
<sequence>MNSASGSRLFLIQDAEKEYCKKFGLTPFRNCAHPRSSAAFAVLSECSELNPETKDAPVEYVIDCTLGYPKGVVAGLGEAMIGEWPNDTTTVAIHYKVHKVKREWTEDEAKLKEWLYEQYKAKDDLLEEYYKTGTFPGKRRRVEFSLVHSVMVQVFWCALFYFHYNFTLKLVLKPLAMWILRLFWNAIF</sequence>
<keyword evidence="2" id="KW-0808">Transferase</keyword>
<accession>A0AAD4QYL3</accession>
<keyword evidence="7" id="KW-1185">Reference proteome</keyword>
<keyword evidence="3 6" id="KW-0012">Acyltransferase</keyword>
<evidence type="ECO:0000313" key="6">
    <source>
        <dbReference type="EMBL" id="KAI1698118.1"/>
    </source>
</evidence>
<evidence type="ECO:0000256" key="1">
    <source>
        <dbReference type="ARBA" id="ARBA00008655"/>
    </source>
</evidence>
<feature type="domain" description="Acyltransferase C-terminal" evidence="5">
    <location>
        <begin position="89"/>
        <end position="156"/>
    </location>
</feature>
<dbReference type="Pfam" id="PF16076">
    <property type="entry name" value="Acyltransf_C"/>
    <property type="match status" value="1"/>
</dbReference>
<comment type="caution">
    <text evidence="6">The sequence shown here is derived from an EMBL/GenBank/DDBJ whole genome shotgun (WGS) entry which is preliminary data.</text>
</comment>
<dbReference type="GO" id="GO:0005783">
    <property type="term" value="C:endoplasmic reticulum"/>
    <property type="evidence" value="ECO:0007669"/>
    <property type="project" value="TreeGrafter"/>
</dbReference>
<protein>
    <submittedName>
        <fullName evidence="6">1-acyl-sn-glycerol-3-phosphate acyltransferase acl-12</fullName>
    </submittedName>
</protein>
<dbReference type="GO" id="GO:0036149">
    <property type="term" value="P:phosphatidylinositol acyl-chain remodeling"/>
    <property type="evidence" value="ECO:0007669"/>
    <property type="project" value="TreeGrafter"/>
</dbReference>
<keyword evidence="4" id="KW-0472">Membrane</keyword>
<dbReference type="Proteomes" id="UP001201812">
    <property type="component" value="Unassembled WGS sequence"/>
</dbReference>